<protein>
    <submittedName>
        <fullName evidence="2">Putative secreted protein</fullName>
    </submittedName>
</protein>
<dbReference type="AlphaFoldDB" id="A0A2M4DM63"/>
<dbReference type="EMBL" id="GGFL01014437">
    <property type="protein sequence ID" value="MBW78615.1"/>
    <property type="molecule type" value="Transcribed_RNA"/>
</dbReference>
<proteinExistence type="predicted"/>
<accession>A0A2M4DM63</accession>
<evidence type="ECO:0000256" key="1">
    <source>
        <dbReference type="SAM" id="MobiDB-lite"/>
    </source>
</evidence>
<evidence type="ECO:0000313" key="2">
    <source>
        <dbReference type="EMBL" id="MBW78615.1"/>
    </source>
</evidence>
<feature type="compositionally biased region" description="Basic and acidic residues" evidence="1">
    <location>
        <begin position="62"/>
        <end position="72"/>
    </location>
</feature>
<name>A0A2M4DM63_ANODA</name>
<reference evidence="2" key="1">
    <citation type="submission" date="2018-01" db="EMBL/GenBank/DDBJ databases">
        <title>An insight into the sialome of Amazonian anophelines.</title>
        <authorList>
            <person name="Ribeiro J.M."/>
            <person name="Scarpassa V."/>
            <person name="Calvo E."/>
        </authorList>
    </citation>
    <scope>NUCLEOTIDE SEQUENCE</scope>
</reference>
<organism evidence="2">
    <name type="scientific">Anopheles darlingi</name>
    <name type="common">Mosquito</name>
    <dbReference type="NCBI Taxonomy" id="43151"/>
    <lineage>
        <taxon>Eukaryota</taxon>
        <taxon>Metazoa</taxon>
        <taxon>Ecdysozoa</taxon>
        <taxon>Arthropoda</taxon>
        <taxon>Hexapoda</taxon>
        <taxon>Insecta</taxon>
        <taxon>Pterygota</taxon>
        <taxon>Neoptera</taxon>
        <taxon>Endopterygota</taxon>
        <taxon>Diptera</taxon>
        <taxon>Nematocera</taxon>
        <taxon>Culicoidea</taxon>
        <taxon>Culicidae</taxon>
        <taxon>Anophelinae</taxon>
        <taxon>Anopheles</taxon>
    </lineage>
</organism>
<feature type="region of interest" description="Disordered" evidence="1">
    <location>
        <begin position="44"/>
        <end position="72"/>
    </location>
</feature>
<sequence length="72" mass="7848">MPLPARLKGRSARCFTPLLLGGGGATKWPIRFAADAPMPFTRAPEQPRLVHTSNPPSFSDALRSRPFGDCKK</sequence>